<dbReference type="InterPro" id="IPR013149">
    <property type="entry name" value="ADH-like_C"/>
</dbReference>
<dbReference type="Gene3D" id="3.90.180.10">
    <property type="entry name" value="Medium-chain alcohol dehydrogenases, catalytic domain"/>
    <property type="match status" value="1"/>
</dbReference>
<evidence type="ECO:0000313" key="7">
    <source>
        <dbReference type="EMBL" id="CAG8958686.1"/>
    </source>
</evidence>
<evidence type="ECO:0000256" key="1">
    <source>
        <dbReference type="ARBA" id="ARBA00008072"/>
    </source>
</evidence>
<evidence type="ECO:0000256" key="5">
    <source>
        <dbReference type="ARBA" id="ARBA00023002"/>
    </source>
</evidence>
<dbReference type="Proteomes" id="UP000696280">
    <property type="component" value="Unassembled WGS sequence"/>
</dbReference>
<accession>A0A9N9PT26</accession>
<comment type="similarity">
    <text evidence="1">Belongs to the zinc-containing alcohol dehydrogenase family.</text>
</comment>
<dbReference type="SUPFAM" id="SSF50129">
    <property type="entry name" value="GroES-like"/>
    <property type="match status" value="1"/>
</dbReference>
<dbReference type="OrthoDB" id="48317at2759"/>
<gene>
    <name evidence="7" type="ORF">HYFRA_00011528</name>
</gene>
<dbReference type="GO" id="GO:0016651">
    <property type="term" value="F:oxidoreductase activity, acting on NAD(P)H"/>
    <property type="evidence" value="ECO:0007669"/>
    <property type="project" value="InterPro"/>
</dbReference>
<comment type="subunit">
    <text evidence="2">Monomer.</text>
</comment>
<evidence type="ECO:0000313" key="8">
    <source>
        <dbReference type="Proteomes" id="UP000696280"/>
    </source>
</evidence>
<keyword evidence="8" id="KW-1185">Reference proteome</keyword>
<dbReference type="Gene3D" id="3.40.50.720">
    <property type="entry name" value="NAD(P)-binding Rossmann-like Domain"/>
    <property type="match status" value="1"/>
</dbReference>
<keyword evidence="3" id="KW-0547">Nucleotide-binding</keyword>
<evidence type="ECO:0000259" key="6">
    <source>
        <dbReference type="SMART" id="SM00829"/>
    </source>
</evidence>
<keyword evidence="5" id="KW-0560">Oxidoreductase</keyword>
<keyword evidence="4" id="KW-0521">NADP</keyword>
<dbReference type="InterPro" id="IPR020843">
    <property type="entry name" value="ER"/>
</dbReference>
<dbReference type="Pfam" id="PF08240">
    <property type="entry name" value="ADH_N"/>
    <property type="match status" value="1"/>
</dbReference>
<reference evidence="7" key="1">
    <citation type="submission" date="2021-07" db="EMBL/GenBank/DDBJ databases">
        <authorList>
            <person name="Durling M."/>
        </authorList>
    </citation>
    <scope>NUCLEOTIDE SEQUENCE</scope>
</reference>
<proteinExistence type="inferred from homology"/>
<dbReference type="SMART" id="SM00829">
    <property type="entry name" value="PKS_ER"/>
    <property type="match status" value="1"/>
</dbReference>
<dbReference type="EMBL" id="CAJVRL010000084">
    <property type="protein sequence ID" value="CAG8958686.1"/>
    <property type="molecule type" value="Genomic_DNA"/>
</dbReference>
<dbReference type="InterPro" id="IPR036291">
    <property type="entry name" value="NAD(P)-bd_dom_sf"/>
</dbReference>
<dbReference type="InterPro" id="IPR011032">
    <property type="entry name" value="GroES-like_sf"/>
</dbReference>
<dbReference type="PANTHER" id="PTHR45348">
    <property type="entry name" value="HYPOTHETICAL OXIDOREDUCTASE (EUROFUNG)"/>
    <property type="match status" value="1"/>
</dbReference>
<organism evidence="7 8">
    <name type="scientific">Hymenoscyphus fraxineus</name>
    <dbReference type="NCBI Taxonomy" id="746836"/>
    <lineage>
        <taxon>Eukaryota</taxon>
        <taxon>Fungi</taxon>
        <taxon>Dikarya</taxon>
        <taxon>Ascomycota</taxon>
        <taxon>Pezizomycotina</taxon>
        <taxon>Leotiomycetes</taxon>
        <taxon>Helotiales</taxon>
        <taxon>Helotiaceae</taxon>
        <taxon>Hymenoscyphus</taxon>
    </lineage>
</organism>
<dbReference type="AlphaFoldDB" id="A0A9N9PT26"/>
<sequence>MEPIYQTAIVGTSDGGMRLYKDVPIPEARGSRVIIRTKAVSVNPVDTKMIGAYVTAGAVGGCDFAGIVEKIAPDATSSSLRVGDRVCTAIMGMNPRDPNVGAFAEYTSAVEWILLKLPPSMSFEEGAALGISFMTTGLALFRSLGIPGYPLEPSTQQLPVFVFGGSSATGTAAIQLIKLAGFHPVVTCSPHNFDLVKSYGASAVFDYQDPECIQKIKKLTKNGLFYAMDCISTSDSMKFCYQVLGRAGGKYTSLEPYSDAVAMTRKVIKPDWVMGPQLMGEEIAWPEPHWRAADPEMAKFGAAWAVTLGNLLHKGLIRPHPLLIKQGGLSAVLRGIDDVRSKRISGKKLVYTL</sequence>
<dbReference type="SUPFAM" id="SSF51735">
    <property type="entry name" value="NAD(P)-binding Rossmann-fold domains"/>
    <property type="match status" value="1"/>
</dbReference>
<dbReference type="InterPro" id="IPR013154">
    <property type="entry name" value="ADH-like_N"/>
</dbReference>
<protein>
    <recommendedName>
        <fullName evidence="6">Enoyl reductase (ER) domain-containing protein</fullName>
    </recommendedName>
</protein>
<dbReference type="CDD" id="cd08249">
    <property type="entry name" value="enoyl_reductase_like"/>
    <property type="match status" value="1"/>
</dbReference>
<comment type="caution">
    <text evidence="7">The sequence shown here is derived from an EMBL/GenBank/DDBJ whole genome shotgun (WGS) entry which is preliminary data.</text>
</comment>
<name>A0A9N9PT26_9HELO</name>
<dbReference type="InterPro" id="IPR047122">
    <property type="entry name" value="Trans-enoyl_RdTase-like"/>
</dbReference>
<dbReference type="GO" id="GO:0000166">
    <property type="term" value="F:nucleotide binding"/>
    <property type="evidence" value="ECO:0007669"/>
    <property type="project" value="UniProtKB-KW"/>
</dbReference>
<dbReference type="PANTHER" id="PTHR45348:SF1">
    <property type="entry name" value="TRANS-ENOYL REDUCTASE STHE"/>
    <property type="match status" value="1"/>
</dbReference>
<evidence type="ECO:0000256" key="4">
    <source>
        <dbReference type="ARBA" id="ARBA00022857"/>
    </source>
</evidence>
<feature type="domain" description="Enoyl reductase (ER)" evidence="6">
    <location>
        <begin position="12"/>
        <end position="350"/>
    </location>
</feature>
<evidence type="ECO:0000256" key="2">
    <source>
        <dbReference type="ARBA" id="ARBA00011245"/>
    </source>
</evidence>
<dbReference type="Pfam" id="PF00107">
    <property type="entry name" value="ADH_zinc_N"/>
    <property type="match status" value="1"/>
</dbReference>
<evidence type="ECO:0000256" key="3">
    <source>
        <dbReference type="ARBA" id="ARBA00022741"/>
    </source>
</evidence>